<sequence length="168" mass="19308">MDLKISCTLACSAERALQEVMKPTLMQHIAQPLVYFSPLAPAGLPAQWQDGGVYPVRLRLFGWLPFGTQTIRTSGASEETPQGPVYRLRDNGYSRMIKVWDHGIAIRSVPRARPGLNTIGATAHCTYTDTLKLHAGIWTPFIWLFAQGFYRWRQRRWQRLIKNNFEYK</sequence>
<accession>A0ABW9AG22</accession>
<proteinExistence type="predicted"/>
<name>A0ABW9AG22_9BURK</name>
<dbReference type="Proteomes" id="UP001629246">
    <property type="component" value="Unassembled WGS sequence"/>
</dbReference>
<dbReference type="EMBL" id="JAQQFM010000017">
    <property type="protein sequence ID" value="MFL9927531.1"/>
    <property type="molecule type" value="Genomic_DNA"/>
</dbReference>
<evidence type="ECO:0008006" key="3">
    <source>
        <dbReference type="Google" id="ProtNLM"/>
    </source>
</evidence>
<organism evidence="1 2">
    <name type="scientific">Herbaspirillum lusitanum</name>
    <dbReference type="NCBI Taxonomy" id="213312"/>
    <lineage>
        <taxon>Bacteria</taxon>
        <taxon>Pseudomonadati</taxon>
        <taxon>Pseudomonadota</taxon>
        <taxon>Betaproteobacteria</taxon>
        <taxon>Burkholderiales</taxon>
        <taxon>Oxalobacteraceae</taxon>
        <taxon>Herbaspirillum</taxon>
    </lineage>
</organism>
<reference evidence="1 2" key="1">
    <citation type="journal article" date="2024" name="Chem. Sci.">
        <title>Discovery of megapolipeptins by genome mining of a Burkholderiales bacteria collection.</title>
        <authorList>
            <person name="Paulo B.S."/>
            <person name="Recchia M.J.J."/>
            <person name="Lee S."/>
            <person name="Fergusson C.H."/>
            <person name="Romanowski S.B."/>
            <person name="Hernandez A."/>
            <person name="Krull N."/>
            <person name="Liu D.Y."/>
            <person name="Cavanagh H."/>
            <person name="Bos A."/>
            <person name="Gray C.A."/>
            <person name="Murphy B.T."/>
            <person name="Linington R.G."/>
            <person name="Eustaquio A.S."/>
        </authorList>
    </citation>
    <scope>NUCLEOTIDE SEQUENCE [LARGE SCALE GENOMIC DNA]</scope>
    <source>
        <strain evidence="1 2">RL21-008-BIB-A</strain>
    </source>
</reference>
<evidence type="ECO:0000313" key="1">
    <source>
        <dbReference type="EMBL" id="MFL9927531.1"/>
    </source>
</evidence>
<evidence type="ECO:0000313" key="2">
    <source>
        <dbReference type="Proteomes" id="UP001629246"/>
    </source>
</evidence>
<keyword evidence="2" id="KW-1185">Reference proteome</keyword>
<gene>
    <name evidence="1" type="ORF">PQR62_24880</name>
</gene>
<comment type="caution">
    <text evidence="1">The sequence shown here is derived from an EMBL/GenBank/DDBJ whole genome shotgun (WGS) entry which is preliminary data.</text>
</comment>
<protein>
    <recommendedName>
        <fullName evidence="3">SRPBCC family protein</fullName>
    </recommendedName>
</protein>
<dbReference type="RefSeq" id="WP_408160768.1">
    <property type="nucleotide sequence ID" value="NZ_JAQQFM010000017.1"/>
</dbReference>